<protein>
    <submittedName>
        <fullName evidence="4">PelD GGDEF domain-containing protein</fullName>
    </submittedName>
</protein>
<proteinExistence type="predicted"/>
<dbReference type="Gene3D" id="3.30.70.2880">
    <property type="match status" value="1"/>
</dbReference>
<feature type="domain" description="PelD GGDEF" evidence="3">
    <location>
        <begin position="349"/>
        <end position="472"/>
    </location>
</feature>
<dbReference type="InterPro" id="IPR038367">
    <property type="entry name" value="PelD_GGDEF_sf"/>
</dbReference>
<feature type="transmembrane region" description="Helical" evidence="2">
    <location>
        <begin position="115"/>
        <end position="135"/>
    </location>
</feature>
<keyword evidence="2" id="KW-0812">Transmembrane</keyword>
<keyword evidence="5" id="KW-1185">Reference proteome</keyword>
<feature type="transmembrane region" description="Helical" evidence="2">
    <location>
        <begin position="76"/>
        <end position="109"/>
    </location>
</feature>
<evidence type="ECO:0000259" key="3">
    <source>
        <dbReference type="Pfam" id="PF16963"/>
    </source>
</evidence>
<dbReference type="EMBL" id="JBHSMP010000003">
    <property type="protein sequence ID" value="MFC5427324.1"/>
    <property type="molecule type" value="Genomic_DNA"/>
</dbReference>
<name>A0ABW0J2S2_9BURK</name>
<evidence type="ECO:0000313" key="4">
    <source>
        <dbReference type="EMBL" id="MFC5427324.1"/>
    </source>
</evidence>
<organism evidence="4 5">
    <name type="scientific">Paraburkholderia denitrificans</name>
    <dbReference type="NCBI Taxonomy" id="694025"/>
    <lineage>
        <taxon>Bacteria</taxon>
        <taxon>Pseudomonadati</taxon>
        <taxon>Pseudomonadota</taxon>
        <taxon>Betaproteobacteria</taxon>
        <taxon>Burkholderiales</taxon>
        <taxon>Burkholderiaceae</taxon>
        <taxon>Paraburkholderia</taxon>
    </lineage>
</organism>
<dbReference type="Gene3D" id="3.30.450.40">
    <property type="match status" value="1"/>
</dbReference>
<reference evidence="5" key="1">
    <citation type="journal article" date="2019" name="Int. J. Syst. Evol. Microbiol.">
        <title>The Global Catalogue of Microorganisms (GCM) 10K type strain sequencing project: providing services to taxonomists for standard genome sequencing and annotation.</title>
        <authorList>
            <consortium name="The Broad Institute Genomics Platform"/>
            <consortium name="The Broad Institute Genome Sequencing Center for Infectious Disease"/>
            <person name="Wu L."/>
            <person name="Ma J."/>
        </authorList>
    </citation>
    <scope>NUCLEOTIDE SEQUENCE [LARGE SCALE GENOMIC DNA]</scope>
    <source>
        <strain evidence="5">CCUG 56042</strain>
    </source>
</reference>
<evidence type="ECO:0000256" key="1">
    <source>
        <dbReference type="SAM" id="MobiDB-lite"/>
    </source>
</evidence>
<keyword evidence="2" id="KW-0472">Membrane</keyword>
<feature type="transmembrane region" description="Helical" evidence="2">
    <location>
        <begin position="45"/>
        <end position="64"/>
    </location>
</feature>
<dbReference type="Proteomes" id="UP001596103">
    <property type="component" value="Unassembled WGS sequence"/>
</dbReference>
<keyword evidence="2" id="KW-1133">Transmembrane helix</keyword>
<dbReference type="InterPro" id="IPR029016">
    <property type="entry name" value="GAF-like_dom_sf"/>
</dbReference>
<dbReference type="RefSeq" id="WP_377708683.1">
    <property type="nucleotide sequence ID" value="NZ_JBHSMP010000003.1"/>
</dbReference>
<dbReference type="InterPro" id="IPR031583">
    <property type="entry name" value="PelD_GGDEF"/>
</dbReference>
<feature type="compositionally biased region" description="Polar residues" evidence="1">
    <location>
        <begin position="1"/>
        <end position="10"/>
    </location>
</feature>
<evidence type="ECO:0000256" key="2">
    <source>
        <dbReference type="SAM" id="Phobius"/>
    </source>
</evidence>
<dbReference type="Pfam" id="PF16963">
    <property type="entry name" value="PelD_GGDEF"/>
    <property type="match status" value="1"/>
</dbReference>
<feature type="region of interest" description="Disordered" evidence="1">
    <location>
        <begin position="1"/>
        <end position="20"/>
    </location>
</feature>
<sequence>MDTQTVSPGEQTARKPAGRRHLYERSHGNPGRLRSLLAPVARRRFAWIEAAVVTIVPLALAWLVDRADPLVLKSGFPWLWLVPTLVALRYGVAPGFTSALLFALTWVFAYPAGTPWPTAFFVGGGVLVILTGHFADTWNVRADRANAVNDYLNERLTALTDNHYLLRLSHERLERDLLTRPTTLRDSIHELRQLAAGNAADAATSESAAATGAALPGTARLVEFIARSCQIEVAALYPVHHGKLGLTPLATAGEPFDLDAADPLPALALSTGQLAHLKSADGAVRDSRYIACAPLISATGETRALLVVQRMPFLSLNHDNLQLLFVLLGYYGDGLEYARATRELIEAVPGCPTDFGLEYGRLVRLHRRSGVASSVVALAFPRDEARDSLFEHVLRRGRSADLAWTLQTPQRSVLLNLMPLADATGVSGYLNRIESNLRNQFDTDFERAHIGVHTLFVTGASGNTNLAELLQRAMGHA</sequence>
<dbReference type="SUPFAM" id="SSF55781">
    <property type="entry name" value="GAF domain-like"/>
    <property type="match status" value="1"/>
</dbReference>
<accession>A0ABW0J2S2</accession>
<gene>
    <name evidence="4" type="ORF">ACFPTO_00630</name>
</gene>
<evidence type="ECO:0000313" key="5">
    <source>
        <dbReference type="Proteomes" id="UP001596103"/>
    </source>
</evidence>
<comment type="caution">
    <text evidence="4">The sequence shown here is derived from an EMBL/GenBank/DDBJ whole genome shotgun (WGS) entry which is preliminary data.</text>
</comment>